<feature type="region of interest" description="Disordered" evidence="1">
    <location>
        <begin position="30"/>
        <end position="133"/>
    </location>
</feature>
<feature type="compositionally biased region" description="Basic and acidic residues" evidence="1">
    <location>
        <begin position="83"/>
        <end position="94"/>
    </location>
</feature>
<sequence length="224" mass="23531">MRWPNVVNSFIRHCSSPEAIFVFRTQPSPVGVLGERDLSRDEASPASRGGGEGEQSAGRSAYAAAGTTAGGAGPGPYQSAQAGEDHPTIGREPESTGTADLSQTEVVSGFAGDPRNGDGETEAPPPHYWIVPDGPVECRQLDRAAPHDSRAMSLAHGERISLPATGVKPARRPAHPPVHNSSPPTSHPPPVPSHPPAPLAFPQVPLRDGQLQPGHRHALRSRLL</sequence>
<dbReference type="Proteomes" id="UP001141327">
    <property type="component" value="Unassembled WGS sequence"/>
</dbReference>
<accession>A0ABQ8U4R6</accession>
<feature type="compositionally biased region" description="Pro residues" evidence="1">
    <location>
        <begin position="185"/>
        <end position="199"/>
    </location>
</feature>
<reference evidence="2" key="1">
    <citation type="journal article" date="2022" name="bioRxiv">
        <title>Genomics of Preaxostyla Flagellates Illuminates Evolutionary Transitions and the Path Towards Mitochondrial Loss.</title>
        <authorList>
            <person name="Novak L.V.F."/>
            <person name="Treitli S.C."/>
            <person name="Pyrih J."/>
            <person name="Halakuc P."/>
            <person name="Pipaliya S.V."/>
            <person name="Vacek V."/>
            <person name="Brzon O."/>
            <person name="Soukal P."/>
            <person name="Eme L."/>
            <person name="Dacks J.B."/>
            <person name="Karnkowska A."/>
            <person name="Elias M."/>
            <person name="Hampl V."/>
        </authorList>
    </citation>
    <scope>NUCLEOTIDE SEQUENCE</scope>
    <source>
        <strain evidence="2">RCP-MX</strain>
    </source>
</reference>
<feature type="compositionally biased region" description="Basic and acidic residues" evidence="1">
    <location>
        <begin position="34"/>
        <end position="43"/>
    </location>
</feature>
<comment type="caution">
    <text evidence="2">The sequence shown here is derived from an EMBL/GenBank/DDBJ whole genome shotgun (WGS) entry which is preliminary data.</text>
</comment>
<organism evidence="2 3">
    <name type="scientific">Paratrimastix pyriformis</name>
    <dbReference type="NCBI Taxonomy" id="342808"/>
    <lineage>
        <taxon>Eukaryota</taxon>
        <taxon>Metamonada</taxon>
        <taxon>Preaxostyla</taxon>
        <taxon>Paratrimastigidae</taxon>
        <taxon>Paratrimastix</taxon>
    </lineage>
</organism>
<proteinExistence type="predicted"/>
<feature type="compositionally biased region" description="Basic residues" evidence="1">
    <location>
        <begin position="214"/>
        <end position="224"/>
    </location>
</feature>
<feature type="compositionally biased region" description="Polar residues" evidence="1">
    <location>
        <begin position="95"/>
        <end position="106"/>
    </location>
</feature>
<keyword evidence="3" id="KW-1185">Reference proteome</keyword>
<protein>
    <submittedName>
        <fullName evidence="2">Uncharacterized protein</fullName>
    </submittedName>
</protein>
<name>A0ABQ8U4R6_9EUKA</name>
<evidence type="ECO:0000313" key="2">
    <source>
        <dbReference type="EMBL" id="KAJ4453683.1"/>
    </source>
</evidence>
<dbReference type="EMBL" id="JAPMOS010000228">
    <property type="protein sequence ID" value="KAJ4453683.1"/>
    <property type="molecule type" value="Genomic_DNA"/>
</dbReference>
<evidence type="ECO:0000256" key="1">
    <source>
        <dbReference type="SAM" id="MobiDB-lite"/>
    </source>
</evidence>
<feature type="region of interest" description="Disordered" evidence="1">
    <location>
        <begin position="145"/>
        <end position="224"/>
    </location>
</feature>
<gene>
    <name evidence="2" type="ORF">PAPYR_11792</name>
</gene>
<feature type="compositionally biased region" description="Low complexity" evidence="1">
    <location>
        <begin position="56"/>
        <end position="67"/>
    </location>
</feature>
<evidence type="ECO:0000313" key="3">
    <source>
        <dbReference type="Proteomes" id="UP001141327"/>
    </source>
</evidence>